<dbReference type="PROSITE" id="PS51379">
    <property type="entry name" value="4FE4S_FER_2"/>
    <property type="match status" value="2"/>
</dbReference>
<dbReference type="NCBIfam" id="TIGR02936">
    <property type="entry name" value="fdxN_nitrog"/>
    <property type="match status" value="1"/>
</dbReference>
<comment type="cofactor">
    <cofactor evidence="1">
        <name>[4Fe-4S] cluster</name>
        <dbReference type="ChEBI" id="CHEBI:49883"/>
    </cofactor>
</comment>
<keyword evidence="6" id="KW-0677">Repeat</keyword>
<keyword evidence="9" id="KW-0411">Iron-sulfur</keyword>
<dbReference type="PROSITE" id="PS00198">
    <property type="entry name" value="4FE4S_FER_1"/>
    <property type="match status" value="2"/>
</dbReference>
<evidence type="ECO:0000256" key="5">
    <source>
        <dbReference type="ARBA" id="ARBA00022723"/>
    </source>
</evidence>
<keyword evidence="14" id="KW-1185">Reference proteome</keyword>
<evidence type="ECO:0000256" key="7">
    <source>
        <dbReference type="ARBA" id="ARBA00022982"/>
    </source>
</evidence>
<dbReference type="Pfam" id="PF13237">
    <property type="entry name" value="Fer4_10"/>
    <property type="match status" value="1"/>
</dbReference>
<dbReference type="SUPFAM" id="SSF54862">
    <property type="entry name" value="4Fe-4S ferredoxins"/>
    <property type="match status" value="1"/>
</dbReference>
<name>A0ABU5IGV8_9BURK</name>
<evidence type="ECO:0000256" key="6">
    <source>
        <dbReference type="ARBA" id="ARBA00022737"/>
    </source>
</evidence>
<keyword evidence="10" id="KW-0535">Nitrogen fixation</keyword>
<dbReference type="EMBL" id="JAXOJX010000029">
    <property type="protein sequence ID" value="MDZ5458366.1"/>
    <property type="molecule type" value="Genomic_DNA"/>
</dbReference>
<dbReference type="InterPro" id="IPR017896">
    <property type="entry name" value="4Fe4S_Fe-S-bd"/>
</dbReference>
<dbReference type="InterPro" id="IPR050572">
    <property type="entry name" value="Fe-S_Ferredoxin"/>
</dbReference>
<keyword evidence="5" id="KW-0479">Metal-binding</keyword>
<comment type="function">
    <text evidence="2">Ferredoxins are iron-sulfur proteins that transfer electrons in a wide variety of metabolic reactions.</text>
</comment>
<sequence length="101" mass="11062">MANFSVTMPSGESWTPAFVEEINEDKCIGCGRCFRVCPRGVLELIGLDEDGERISLDPDGDDDEEYEKKVMTIAHKELCIGCTACSKICPKKCYTHAPAAA</sequence>
<dbReference type="InterPro" id="IPR014283">
    <property type="entry name" value="FdIII_4_nif"/>
</dbReference>
<keyword evidence="4" id="KW-0004">4Fe-4S</keyword>
<evidence type="ECO:0000313" key="14">
    <source>
        <dbReference type="Proteomes" id="UP001293718"/>
    </source>
</evidence>
<evidence type="ECO:0000256" key="3">
    <source>
        <dbReference type="ARBA" id="ARBA00022448"/>
    </source>
</evidence>
<proteinExistence type="predicted"/>
<evidence type="ECO:0000256" key="4">
    <source>
        <dbReference type="ARBA" id="ARBA00022485"/>
    </source>
</evidence>
<feature type="domain" description="4Fe-4S ferredoxin-type" evidence="12">
    <location>
        <begin position="69"/>
        <end position="99"/>
    </location>
</feature>
<feature type="domain" description="4Fe-4S ferredoxin-type" evidence="12">
    <location>
        <begin position="18"/>
        <end position="47"/>
    </location>
</feature>
<evidence type="ECO:0000256" key="2">
    <source>
        <dbReference type="ARBA" id="ARBA00003532"/>
    </source>
</evidence>
<evidence type="ECO:0000313" key="13">
    <source>
        <dbReference type="EMBL" id="MDZ5458366.1"/>
    </source>
</evidence>
<dbReference type="Proteomes" id="UP001293718">
    <property type="component" value="Unassembled WGS sequence"/>
</dbReference>
<evidence type="ECO:0000256" key="1">
    <source>
        <dbReference type="ARBA" id="ARBA00001966"/>
    </source>
</evidence>
<comment type="caution">
    <text evidence="13">The sequence shown here is derived from an EMBL/GenBank/DDBJ whole genome shotgun (WGS) entry which is preliminary data.</text>
</comment>
<organism evidence="13 14">
    <name type="scientific">Azohydromonas lata</name>
    <dbReference type="NCBI Taxonomy" id="45677"/>
    <lineage>
        <taxon>Bacteria</taxon>
        <taxon>Pseudomonadati</taxon>
        <taxon>Pseudomonadota</taxon>
        <taxon>Betaproteobacteria</taxon>
        <taxon>Burkholderiales</taxon>
        <taxon>Sphaerotilaceae</taxon>
        <taxon>Azohydromonas</taxon>
    </lineage>
</organism>
<keyword evidence="3" id="KW-0813">Transport</keyword>
<evidence type="ECO:0000256" key="11">
    <source>
        <dbReference type="ARBA" id="ARBA00030616"/>
    </source>
</evidence>
<reference evidence="13 14" key="1">
    <citation type="submission" date="2023-11" db="EMBL/GenBank/DDBJ databases">
        <title>Draft genome of Azohydromonas lata strain H1 (DSM1123), a polyhydroxyalkanoate producer.</title>
        <authorList>
            <person name="Traversa D."/>
            <person name="D'Addabbo P."/>
            <person name="Pazzani C."/>
            <person name="Manzari C."/>
            <person name="Chiara M."/>
            <person name="Scrascia M."/>
        </authorList>
    </citation>
    <scope>NUCLEOTIDE SEQUENCE [LARGE SCALE GENOMIC DNA]</scope>
    <source>
        <strain evidence="13 14">H1</strain>
    </source>
</reference>
<evidence type="ECO:0000256" key="8">
    <source>
        <dbReference type="ARBA" id="ARBA00023004"/>
    </source>
</evidence>
<accession>A0ABU5IGV8</accession>
<dbReference type="RefSeq" id="WP_066341910.1">
    <property type="nucleotide sequence ID" value="NZ_JAXOJX010000029.1"/>
</dbReference>
<gene>
    <name evidence="13" type="primary">fdxB</name>
    <name evidence="13" type="ORF">SM757_17460</name>
</gene>
<keyword evidence="8" id="KW-0408">Iron</keyword>
<dbReference type="PANTHER" id="PTHR43687:SF1">
    <property type="entry name" value="FERREDOXIN III"/>
    <property type="match status" value="1"/>
</dbReference>
<keyword evidence="7" id="KW-0249">Electron transport</keyword>
<protein>
    <recommendedName>
        <fullName evidence="11">Ferredoxin III</fullName>
    </recommendedName>
</protein>
<dbReference type="Gene3D" id="3.30.70.20">
    <property type="match status" value="1"/>
</dbReference>
<evidence type="ECO:0000259" key="12">
    <source>
        <dbReference type="PROSITE" id="PS51379"/>
    </source>
</evidence>
<evidence type="ECO:0000256" key="9">
    <source>
        <dbReference type="ARBA" id="ARBA00023014"/>
    </source>
</evidence>
<evidence type="ECO:0000256" key="10">
    <source>
        <dbReference type="ARBA" id="ARBA00023231"/>
    </source>
</evidence>
<dbReference type="InterPro" id="IPR017900">
    <property type="entry name" value="4Fe4S_Fe_S_CS"/>
</dbReference>
<dbReference type="PANTHER" id="PTHR43687">
    <property type="entry name" value="ADENYLYLSULFATE REDUCTASE, BETA SUBUNIT"/>
    <property type="match status" value="1"/>
</dbReference>